<dbReference type="PANTHER" id="PTHR43377:SF1">
    <property type="entry name" value="BILIVERDIN REDUCTASE A"/>
    <property type="match status" value="1"/>
</dbReference>
<dbReference type="Pfam" id="PF22725">
    <property type="entry name" value="GFO_IDH_MocA_C3"/>
    <property type="match status" value="1"/>
</dbReference>
<dbReference type="STRING" id="796604.A0A2X0LUP3"/>
<evidence type="ECO:0000259" key="2">
    <source>
        <dbReference type="Pfam" id="PF01408"/>
    </source>
</evidence>
<feature type="domain" description="Gfo/Idh/MocA-like oxidoreductase N-terminal" evidence="2">
    <location>
        <begin position="22"/>
        <end position="130"/>
    </location>
</feature>
<dbReference type="InterPro" id="IPR000683">
    <property type="entry name" value="Gfo/Idh/MocA-like_OxRdtase_N"/>
</dbReference>
<feature type="domain" description="GFO/IDH/MocA-like oxidoreductase" evidence="3">
    <location>
        <begin position="140"/>
        <end position="211"/>
    </location>
</feature>
<gene>
    <name evidence="4" type="primary">BQ5605_C010g06007</name>
    <name evidence="4" type="ORF">BQ5605_C010G06007</name>
</gene>
<dbReference type="InterPro" id="IPR055170">
    <property type="entry name" value="GFO_IDH_MocA-like_dom"/>
</dbReference>
<comment type="similarity">
    <text evidence="1">Belongs to the Gfo/Idh/MocA family.</text>
</comment>
<dbReference type="GO" id="GO:0000166">
    <property type="term" value="F:nucleotide binding"/>
    <property type="evidence" value="ECO:0007669"/>
    <property type="project" value="InterPro"/>
</dbReference>
<dbReference type="EMBL" id="FQNC01000012">
    <property type="protein sequence ID" value="SGY13949.1"/>
    <property type="molecule type" value="Genomic_DNA"/>
</dbReference>
<sequence length="224" mass="24673">MFLPQIPLKRPNPINEIHHLKHTQHCLDEEQVELSCIVDSTPAALDLSTKHGLKLFTSVTDMLAARAKGQVKVQGAILATPIATHVPLAKELVARGVHTLVEKPFCTDIQSGEELVAHAKEKNTTVLCGHHRRFAPYIVNLKRIIETGKLGQVIAIQGTWATKKPAEYFLGATSWRAAPGTGGVMMINLVHDLDLLIFLLGPITQVYCHLSPIPSDSEKHRDRV</sequence>
<evidence type="ECO:0000259" key="3">
    <source>
        <dbReference type="Pfam" id="PF22725"/>
    </source>
</evidence>
<dbReference type="Proteomes" id="UP000249464">
    <property type="component" value="Unassembled WGS sequence"/>
</dbReference>
<dbReference type="AlphaFoldDB" id="A0A2X0LUP3"/>
<dbReference type="InterPro" id="IPR051450">
    <property type="entry name" value="Gfo/Idh/MocA_Oxidoreductases"/>
</dbReference>
<name>A0A2X0LUP3_9BASI</name>
<dbReference type="SUPFAM" id="SSF55347">
    <property type="entry name" value="Glyceraldehyde-3-phosphate dehydrogenase-like, C-terminal domain"/>
    <property type="match status" value="1"/>
</dbReference>
<dbReference type="PANTHER" id="PTHR43377">
    <property type="entry name" value="BILIVERDIN REDUCTASE A"/>
    <property type="match status" value="1"/>
</dbReference>
<evidence type="ECO:0000313" key="4">
    <source>
        <dbReference type="EMBL" id="SGY13949.1"/>
    </source>
</evidence>
<organism evidence="4 5">
    <name type="scientific">Microbotryum silenes-dioicae</name>
    <dbReference type="NCBI Taxonomy" id="796604"/>
    <lineage>
        <taxon>Eukaryota</taxon>
        <taxon>Fungi</taxon>
        <taxon>Dikarya</taxon>
        <taxon>Basidiomycota</taxon>
        <taxon>Pucciniomycotina</taxon>
        <taxon>Microbotryomycetes</taxon>
        <taxon>Microbotryales</taxon>
        <taxon>Microbotryaceae</taxon>
        <taxon>Microbotryum</taxon>
    </lineage>
</organism>
<dbReference type="Gene3D" id="3.40.50.720">
    <property type="entry name" value="NAD(P)-binding Rossmann-like Domain"/>
    <property type="match status" value="1"/>
</dbReference>
<dbReference type="SUPFAM" id="SSF51735">
    <property type="entry name" value="NAD(P)-binding Rossmann-fold domains"/>
    <property type="match status" value="1"/>
</dbReference>
<proteinExistence type="inferred from homology"/>
<keyword evidence="5" id="KW-1185">Reference proteome</keyword>
<dbReference type="Gene3D" id="3.30.360.10">
    <property type="entry name" value="Dihydrodipicolinate Reductase, domain 2"/>
    <property type="match status" value="1"/>
</dbReference>
<evidence type="ECO:0000256" key="1">
    <source>
        <dbReference type="ARBA" id="ARBA00010928"/>
    </source>
</evidence>
<reference evidence="4 5" key="1">
    <citation type="submission" date="2016-11" db="EMBL/GenBank/DDBJ databases">
        <authorList>
            <person name="Jaros S."/>
            <person name="Januszkiewicz K."/>
            <person name="Wedrychowicz H."/>
        </authorList>
    </citation>
    <scope>NUCLEOTIDE SEQUENCE [LARGE SCALE GENOMIC DNA]</scope>
</reference>
<dbReference type="Pfam" id="PF01408">
    <property type="entry name" value="GFO_IDH_MocA"/>
    <property type="match status" value="1"/>
</dbReference>
<evidence type="ECO:0000313" key="5">
    <source>
        <dbReference type="Proteomes" id="UP000249464"/>
    </source>
</evidence>
<protein>
    <submittedName>
        <fullName evidence="4">BQ5605_C010g06007 protein</fullName>
    </submittedName>
</protein>
<dbReference type="InterPro" id="IPR036291">
    <property type="entry name" value="NAD(P)-bd_dom_sf"/>
</dbReference>
<accession>A0A2X0LUP3</accession>